<gene>
    <name evidence="8" type="ORF">WJX72_009312</name>
</gene>
<dbReference type="PANTHER" id="PTHR12363">
    <property type="entry name" value="TRANSPORTIN 3 AND IMPORTIN 13"/>
    <property type="match status" value="1"/>
</dbReference>
<dbReference type="Pfam" id="PF03810">
    <property type="entry name" value="IBN_N"/>
    <property type="match status" value="1"/>
</dbReference>
<evidence type="ECO:0000256" key="1">
    <source>
        <dbReference type="ARBA" id="ARBA00004123"/>
    </source>
</evidence>
<dbReference type="InterPro" id="IPR057942">
    <property type="entry name" value="TPR_TNPO3_IPO13_3rd"/>
</dbReference>
<feature type="coiled-coil region" evidence="6">
    <location>
        <begin position="986"/>
        <end position="1013"/>
    </location>
</feature>
<name>A0AAW1R8Z2_9CHLO</name>
<dbReference type="Proteomes" id="UP001489004">
    <property type="component" value="Unassembled WGS sequence"/>
</dbReference>
<keyword evidence="6" id="KW-0175">Coiled coil</keyword>
<keyword evidence="3" id="KW-0813">Transport</keyword>
<dbReference type="PROSITE" id="PS50166">
    <property type="entry name" value="IMPORTIN_B_NT"/>
    <property type="match status" value="1"/>
</dbReference>
<dbReference type="InterPro" id="IPR016024">
    <property type="entry name" value="ARM-type_fold"/>
</dbReference>
<dbReference type="InterPro" id="IPR013598">
    <property type="entry name" value="Exportin-1/Importin-b-like"/>
</dbReference>
<evidence type="ECO:0000256" key="5">
    <source>
        <dbReference type="ARBA" id="ARBA00023242"/>
    </source>
</evidence>
<dbReference type="SUPFAM" id="SSF48371">
    <property type="entry name" value="ARM repeat"/>
    <property type="match status" value="1"/>
</dbReference>
<evidence type="ECO:0000259" key="7">
    <source>
        <dbReference type="PROSITE" id="PS50166"/>
    </source>
</evidence>
<comment type="subcellular location">
    <subcellularLocation>
        <location evidence="1">Nucleus</location>
    </subcellularLocation>
</comment>
<dbReference type="InterPro" id="IPR001494">
    <property type="entry name" value="Importin-beta_N"/>
</dbReference>
<dbReference type="InterPro" id="IPR058537">
    <property type="entry name" value="TPR_TNPO3_IPO13_4th"/>
</dbReference>
<keyword evidence="4" id="KW-0653">Protein transport</keyword>
<dbReference type="InterPro" id="IPR057941">
    <property type="entry name" value="TPR_TNPO3_IPO13_2nd"/>
</dbReference>
<evidence type="ECO:0000313" key="9">
    <source>
        <dbReference type="Proteomes" id="UP001489004"/>
    </source>
</evidence>
<keyword evidence="5" id="KW-0539">Nucleus</keyword>
<dbReference type="InterPro" id="IPR011989">
    <property type="entry name" value="ARM-like"/>
</dbReference>
<sequence length="1026" mass="111375">MASPQQQLLEAINALYHHPDEKVKKQANQWLEDWQQTLDAWSVSDAVLHDASASMEAHYFTAQTLRTKVQRDFEELPPGAVTSLRDSLIEMLLRYFKGAPPVRTQLCLAVAALQAHLPAAQWGEGGVMNWLVQRLGTQSEDVALPCMLEMLTVLPQEGGSYRPAVRPERRKQMVEELIASAPQALQVLSACLNQHGERLREQVLEAFGSWLKLCGGAGLDGATLAQHPLVIASLEGLQAHETFDAAVDAVVELIFITSSQGMPDQNMFPLVEVLVPRVLALRPRFAVAAQRAQAIEVTGCPAQVLALRPRFAVAAQRAQAIKDGKDEDAVEHGNFDDDDDTAKGMARVFAEVGEAYTALIATGSMEALKPVQALLEVAAYPEDNICAMSFNFWHRLARHLTSEFSSATESSADERRQRQELFVPTFEKLVALIRGRVRFPDNYDKWHHDEKADFKRSRYAVGDTLQDAAAVLGADRTLRLLLEPLQSVSAGGQFDWRTAEAALYCIRAVHKSTPNAGDAMLLSLFASLPQLPQIAPLQYTAAMTVAGYADWLAATLRAGHGQDIIPQLLQMLTQGLTGKESAGAAAVALRHICDACAQHMGVCLEALMQLYQRVQSCGTASTTGSSDLATTEADVQQVIEAAGLVVSALPADQRRAGLQALLMPILQPLEAMLQQPSANGSSTAGTASQRQEVSLALVERLTTVFKTVSDPHAVAEAYMRVMPLINAMFGRYGNDARAVETISRAPRYALRTAGKASGPMVNPLLEALPQQFAAMRHSSFLYVASELIKIFGQDGTHDAPLGQLFERLMTESCAGLRSLRDFNEHPDIADDTFLLAARALNYCPRIVYTPQLLPVLLDTSAAGILVQHRDACISVFTFLTRLLDPATLASCAAEAAVQLQAAFLPRAPLLMSLLLAGATGGLPHARNQEICNLLFVLLKVTGSQGLQLLAGAVSCIPDEAATAADRMELLQVANVTASLGPGADNLGKLEDAIDELSELCRRHKRAREAVQRALLPAELYEQTVRR</sequence>
<comment type="similarity">
    <text evidence="2">Belongs to the importin beta family.</text>
</comment>
<evidence type="ECO:0000256" key="4">
    <source>
        <dbReference type="ARBA" id="ARBA00022927"/>
    </source>
</evidence>
<evidence type="ECO:0000256" key="2">
    <source>
        <dbReference type="ARBA" id="ARBA00007991"/>
    </source>
</evidence>
<keyword evidence="9" id="KW-1185">Reference proteome</keyword>
<proteinExistence type="inferred from homology"/>
<dbReference type="Gene3D" id="1.25.10.10">
    <property type="entry name" value="Leucine-rich Repeat Variant"/>
    <property type="match status" value="1"/>
</dbReference>
<comment type="caution">
    <text evidence="8">The sequence shown here is derived from an EMBL/GenBank/DDBJ whole genome shotgun (WGS) entry which is preliminary data.</text>
</comment>
<dbReference type="SMART" id="SM00913">
    <property type="entry name" value="IBN_N"/>
    <property type="match status" value="1"/>
</dbReference>
<dbReference type="AlphaFoldDB" id="A0AAW1R8Z2"/>
<dbReference type="GO" id="GO:0031267">
    <property type="term" value="F:small GTPase binding"/>
    <property type="evidence" value="ECO:0007669"/>
    <property type="project" value="InterPro"/>
</dbReference>
<feature type="domain" description="Importin N-terminal" evidence="7">
    <location>
        <begin position="27"/>
        <end position="94"/>
    </location>
</feature>
<organism evidence="8 9">
    <name type="scientific">[Myrmecia] bisecta</name>
    <dbReference type="NCBI Taxonomy" id="41462"/>
    <lineage>
        <taxon>Eukaryota</taxon>
        <taxon>Viridiplantae</taxon>
        <taxon>Chlorophyta</taxon>
        <taxon>core chlorophytes</taxon>
        <taxon>Trebouxiophyceae</taxon>
        <taxon>Trebouxiales</taxon>
        <taxon>Trebouxiaceae</taxon>
        <taxon>Myrmecia</taxon>
    </lineage>
</organism>
<evidence type="ECO:0000256" key="3">
    <source>
        <dbReference type="ARBA" id="ARBA00022448"/>
    </source>
</evidence>
<dbReference type="GO" id="GO:0005737">
    <property type="term" value="C:cytoplasm"/>
    <property type="evidence" value="ECO:0007669"/>
    <property type="project" value="TreeGrafter"/>
</dbReference>
<dbReference type="GO" id="GO:0005634">
    <property type="term" value="C:nucleus"/>
    <property type="evidence" value="ECO:0007669"/>
    <property type="project" value="UniProtKB-SubCell"/>
</dbReference>
<dbReference type="InterPro" id="IPR051345">
    <property type="entry name" value="Importin_beta-like_NTR"/>
</dbReference>
<dbReference type="GO" id="GO:0006606">
    <property type="term" value="P:protein import into nucleus"/>
    <property type="evidence" value="ECO:0007669"/>
    <property type="project" value="TreeGrafter"/>
</dbReference>
<dbReference type="Pfam" id="PF24139">
    <property type="entry name" value="TPR_TNPO3_IPO13_4th"/>
    <property type="match status" value="1"/>
</dbReference>
<accession>A0AAW1R8Z2</accession>
<dbReference type="EMBL" id="JALJOR010000001">
    <property type="protein sequence ID" value="KAK9830033.1"/>
    <property type="molecule type" value="Genomic_DNA"/>
</dbReference>
<dbReference type="PANTHER" id="PTHR12363:SF33">
    <property type="entry name" value="IMPORTIN-13"/>
    <property type="match status" value="1"/>
</dbReference>
<dbReference type="Pfam" id="PF24138">
    <property type="entry name" value="TPR_TNPO3_IPO13_2nd"/>
    <property type="match status" value="1"/>
</dbReference>
<dbReference type="Pfam" id="PF24140">
    <property type="entry name" value="TPR_TNPO3_IPO13_3rd"/>
    <property type="match status" value="1"/>
</dbReference>
<evidence type="ECO:0000313" key="8">
    <source>
        <dbReference type="EMBL" id="KAK9830033.1"/>
    </source>
</evidence>
<dbReference type="Pfam" id="PF08389">
    <property type="entry name" value="Xpo1"/>
    <property type="match status" value="1"/>
</dbReference>
<reference evidence="8 9" key="1">
    <citation type="journal article" date="2024" name="Nat. Commun.">
        <title>Phylogenomics reveals the evolutionary origins of lichenization in chlorophyte algae.</title>
        <authorList>
            <person name="Puginier C."/>
            <person name="Libourel C."/>
            <person name="Otte J."/>
            <person name="Skaloud P."/>
            <person name="Haon M."/>
            <person name="Grisel S."/>
            <person name="Petersen M."/>
            <person name="Berrin J.G."/>
            <person name="Delaux P.M."/>
            <person name="Dal Grande F."/>
            <person name="Keller J."/>
        </authorList>
    </citation>
    <scope>NUCLEOTIDE SEQUENCE [LARGE SCALE GENOMIC DNA]</scope>
    <source>
        <strain evidence="8 9">SAG 2043</strain>
    </source>
</reference>
<evidence type="ECO:0000256" key="6">
    <source>
        <dbReference type="SAM" id="Coils"/>
    </source>
</evidence>
<protein>
    <recommendedName>
        <fullName evidence="7">Importin N-terminal domain-containing protein</fullName>
    </recommendedName>
</protein>